<name>A0A2N0Z8Q2_9BACI</name>
<keyword evidence="2" id="KW-0472">Membrane</keyword>
<dbReference type="Gene3D" id="2.170.120.30">
    <property type="match status" value="2"/>
</dbReference>
<dbReference type="PANTHER" id="PTHR37804">
    <property type="entry name" value="CDAA REGULATORY PROTEIN CDAR"/>
    <property type="match status" value="1"/>
</dbReference>
<dbReference type="EMBL" id="PISD01000089">
    <property type="protein sequence ID" value="PKG25888.1"/>
    <property type="molecule type" value="Genomic_DNA"/>
</dbReference>
<reference evidence="3 4" key="1">
    <citation type="journal article" date="2010" name="Int. J. Syst. Evol. Microbiol.">
        <title>Bacillus horneckiae sp. nov., isolated from a spacecraft-assembly clean room.</title>
        <authorList>
            <person name="Vaishampayan P."/>
            <person name="Probst A."/>
            <person name="Krishnamurthi S."/>
            <person name="Ghosh S."/>
            <person name="Osman S."/>
            <person name="McDowall A."/>
            <person name="Ruckmani A."/>
            <person name="Mayilraj S."/>
            <person name="Venkateswaran K."/>
        </authorList>
    </citation>
    <scope>NUCLEOTIDE SEQUENCE [LARGE SCALE GENOMIC DNA]</scope>
    <source>
        <strain evidence="4">1PO1SC</strain>
    </source>
</reference>
<evidence type="ECO:0000256" key="2">
    <source>
        <dbReference type="SAM" id="Phobius"/>
    </source>
</evidence>
<feature type="transmembrane region" description="Helical" evidence="2">
    <location>
        <begin position="12"/>
        <end position="31"/>
    </location>
</feature>
<keyword evidence="2" id="KW-0812">Transmembrane</keyword>
<organism evidence="3 4">
    <name type="scientific">Cytobacillus horneckiae</name>
    <dbReference type="NCBI Taxonomy" id="549687"/>
    <lineage>
        <taxon>Bacteria</taxon>
        <taxon>Bacillati</taxon>
        <taxon>Bacillota</taxon>
        <taxon>Bacilli</taxon>
        <taxon>Bacillales</taxon>
        <taxon>Bacillaceae</taxon>
        <taxon>Cytobacillus</taxon>
    </lineage>
</organism>
<dbReference type="Gene3D" id="2.170.120.40">
    <property type="entry name" value="YbbR-like domain"/>
    <property type="match status" value="2"/>
</dbReference>
<comment type="caution">
    <text evidence="3">The sequence shown here is derived from an EMBL/GenBank/DDBJ whole genome shotgun (WGS) entry which is preliminary data.</text>
</comment>
<dbReference type="AlphaFoldDB" id="A0A2N0Z8Q2"/>
<evidence type="ECO:0000313" key="4">
    <source>
        <dbReference type="Proteomes" id="UP000233343"/>
    </source>
</evidence>
<dbReference type="Proteomes" id="UP000233343">
    <property type="component" value="Unassembled WGS sequence"/>
</dbReference>
<keyword evidence="4" id="KW-1185">Reference proteome</keyword>
<evidence type="ECO:0008006" key="5">
    <source>
        <dbReference type="Google" id="ProtNLM"/>
    </source>
</evidence>
<dbReference type="InterPro" id="IPR053154">
    <property type="entry name" value="c-di-AMP_regulator"/>
</dbReference>
<evidence type="ECO:0000313" key="3">
    <source>
        <dbReference type="EMBL" id="PKG25888.1"/>
    </source>
</evidence>
<evidence type="ECO:0000256" key="1">
    <source>
        <dbReference type="SAM" id="MobiDB-lite"/>
    </source>
</evidence>
<dbReference type="RefSeq" id="WP_066192385.1">
    <property type="nucleotide sequence ID" value="NZ_JAFDQP010000020.1"/>
</dbReference>
<proteinExistence type="predicted"/>
<feature type="compositionally biased region" description="Acidic residues" evidence="1">
    <location>
        <begin position="327"/>
        <end position="341"/>
    </location>
</feature>
<dbReference type="InterPro" id="IPR012505">
    <property type="entry name" value="YbbR"/>
</dbReference>
<gene>
    <name evidence="3" type="ORF">CWS20_26925</name>
</gene>
<accession>A0A2N0Z8Q2</accession>
<protein>
    <recommendedName>
        <fullName evidence="5">YbbR-like domain-containing protein</fullName>
    </recommendedName>
</protein>
<dbReference type="PANTHER" id="PTHR37804:SF1">
    <property type="entry name" value="CDAA REGULATORY PROTEIN CDAR"/>
    <property type="match status" value="1"/>
</dbReference>
<keyword evidence="2" id="KW-1133">Transmembrane helix</keyword>
<dbReference type="Pfam" id="PF07949">
    <property type="entry name" value="YbbR"/>
    <property type="match status" value="3"/>
</dbReference>
<feature type="region of interest" description="Disordered" evidence="1">
    <location>
        <begin position="308"/>
        <end position="356"/>
    </location>
</feature>
<sequence>MDKYIDKLIDTSWFMKVVALLLALLLFDSVYDPDRQQSNVNVPGEEDTAVLEDVPVKAYYDTDNLVVSGVPETVTVTLQGPKSHLQPAKAQRNFEVFVDLSDVEIGEETVPIEIKDISDKLDVIIDPGVADVTVQEKVTKEFQVEAEFNRGILEDGYEAAIAIAEPNTVKVTGAKEDIERIGFVKATLNIKGPITENIKEDAVINVLDRDMNKLNVDVNPGRVEVTVEVKRLSKTVPIDIVQKGNPQSDIDIKSLTLDTDEATIYGTEEALNGTESVRVEVDVSKLSEDTELTLPVIISEGISEVNPKQVKVKADVTKSEPANESNNDNDNDNNADEEQEQQNEQANRTYSDMPISLSGLSDEFEAEFKSPSGGRTSLTVSGDSEEVNTLKKGDFELFLNLANLEEGEHEVKVNVNGPSGVELVPANETATISIKPKEV</sequence>